<keyword evidence="13" id="KW-1185">Reference proteome</keyword>
<evidence type="ECO:0000259" key="10">
    <source>
        <dbReference type="Pfam" id="PF13231"/>
    </source>
</evidence>
<evidence type="ECO:0000259" key="11">
    <source>
        <dbReference type="Pfam" id="PF24878"/>
    </source>
</evidence>
<dbReference type="Pfam" id="PF24878">
    <property type="entry name" value="YkcB_C"/>
    <property type="match status" value="1"/>
</dbReference>
<evidence type="ECO:0000313" key="12">
    <source>
        <dbReference type="EMBL" id="GAA1508287.1"/>
    </source>
</evidence>
<feature type="region of interest" description="Disordered" evidence="8">
    <location>
        <begin position="351"/>
        <end position="377"/>
    </location>
</feature>
<feature type="transmembrane region" description="Helical" evidence="9">
    <location>
        <begin position="186"/>
        <end position="202"/>
    </location>
</feature>
<keyword evidence="4" id="KW-0808">Transferase</keyword>
<comment type="subcellular location">
    <subcellularLocation>
        <location evidence="1">Cell membrane</location>
        <topology evidence="1">Multi-pass membrane protein</topology>
    </subcellularLocation>
</comment>
<keyword evidence="6 9" id="KW-1133">Transmembrane helix</keyword>
<feature type="transmembrane region" description="Helical" evidence="9">
    <location>
        <begin position="87"/>
        <end position="109"/>
    </location>
</feature>
<feature type="transmembrane region" description="Helical" evidence="9">
    <location>
        <begin position="448"/>
        <end position="468"/>
    </location>
</feature>
<keyword evidence="5 9" id="KW-0812">Transmembrane</keyword>
<feature type="transmembrane region" description="Helical" evidence="9">
    <location>
        <begin position="474"/>
        <end position="494"/>
    </location>
</feature>
<feature type="compositionally biased region" description="Gly residues" evidence="8">
    <location>
        <begin position="545"/>
        <end position="598"/>
    </location>
</feature>
<feature type="transmembrane region" description="Helical" evidence="9">
    <location>
        <begin position="121"/>
        <end position="141"/>
    </location>
</feature>
<feature type="transmembrane region" description="Helical" evidence="9">
    <location>
        <begin position="322"/>
        <end position="341"/>
    </location>
</feature>
<gene>
    <name evidence="12" type="ORF">GCM10009690_09060</name>
</gene>
<evidence type="ECO:0000256" key="8">
    <source>
        <dbReference type="SAM" id="MobiDB-lite"/>
    </source>
</evidence>
<dbReference type="PANTHER" id="PTHR33908">
    <property type="entry name" value="MANNOSYLTRANSFERASE YKCB-RELATED"/>
    <property type="match status" value="1"/>
</dbReference>
<feature type="transmembrane region" description="Helical" evidence="9">
    <location>
        <begin position="208"/>
        <end position="224"/>
    </location>
</feature>
<feature type="transmembrane region" description="Helical" evidence="9">
    <location>
        <begin position="231"/>
        <end position="250"/>
    </location>
</feature>
<proteinExistence type="predicted"/>
<evidence type="ECO:0000256" key="4">
    <source>
        <dbReference type="ARBA" id="ARBA00022679"/>
    </source>
</evidence>
<dbReference type="PANTHER" id="PTHR33908:SF3">
    <property type="entry name" value="UNDECAPRENYL PHOSPHATE-ALPHA-4-AMINO-4-DEOXY-L-ARABINOSE ARABINOSYL TRANSFERASE"/>
    <property type="match status" value="1"/>
</dbReference>
<dbReference type="InterPro" id="IPR050297">
    <property type="entry name" value="LipidA_mod_glycosyltrf_83"/>
</dbReference>
<reference evidence="13" key="1">
    <citation type="journal article" date="2019" name="Int. J. Syst. Evol. Microbiol.">
        <title>The Global Catalogue of Microorganisms (GCM) 10K type strain sequencing project: providing services to taxonomists for standard genome sequencing and annotation.</title>
        <authorList>
            <consortium name="The Broad Institute Genomics Platform"/>
            <consortium name="The Broad Institute Genome Sequencing Center for Infectious Disease"/>
            <person name="Wu L."/>
            <person name="Ma J."/>
        </authorList>
    </citation>
    <scope>NUCLEOTIDE SEQUENCE [LARGE SCALE GENOMIC DNA]</scope>
    <source>
        <strain evidence="13">JCM 13318</strain>
    </source>
</reference>
<keyword evidence="3" id="KW-0328">Glycosyltransferase</keyword>
<accession>A0ABP4KUU8</accession>
<feature type="region of interest" description="Disordered" evidence="8">
    <location>
        <begin position="545"/>
        <end position="603"/>
    </location>
</feature>
<evidence type="ECO:0000256" key="3">
    <source>
        <dbReference type="ARBA" id="ARBA00022676"/>
    </source>
</evidence>
<comment type="caution">
    <text evidence="12">The sequence shown here is derived from an EMBL/GenBank/DDBJ whole genome shotgun (WGS) entry which is preliminary data.</text>
</comment>
<sequence>MRRYWYPTTLTVLTLGTIAAYLVNLSSNGWANSFYAAAVQAGSENWEAFLFGSLDSANAITVDKPPAALWLMALSARVFGFSSFSMLLPQVLLAGVSVLLIVHSVRLSLRSHVGSRLEKAAALVAGVIFAVSPVVALMFRFNNPDALLVTLMIGAVVATQHALRAVHRRRGGNSAETGAPGSARTVALWLVLAGVCLGLGFLTKQFQVLLIVPGLAVAWVLFARTSWLRRLLWLLVPIAAMVLSAGWWIALVELIPADSRPYVGGSQTNSFLELTFGYNGFGRLTGNETGSVGGGGGGQGGGWGETGISRLFTGSFGQQVSWFLPTALFLLAVTIVLLILAEAARRRRVPTDTDRSVTVGSTPSRTRKPSAVTDDDRAVRASGATGTGSLGAGLLMWGAWLIVTWLVLSNMNGIVHEYYTVALIPAIAAAIGLAVAVLLARDGFLPRMLLAVAWALTGAWQFIISSEMTGIPSILRWCVLIVSILGALVLIVTAHRRIGTALASLLVALAVLGSAAIPAQLAVRTIAGTTQGSIVTIAGTSSGMGGGPGGGGMPGGGAGPGGGTDGTPGGAGNSEAGRGGTGGMPGGAGGGGGMGGLLGASDPSDELTQLLEQDASDYTWVAATTGANQAAGYQLSLEEPVMAIGGFNGTDPSPTLAEFKQLVSEGKIHYYIGSGSGGGQGPGGGDSDSASSQIAAWVESNYEATTVDSVSLYDLSAG</sequence>
<feature type="domain" description="Glycosyltransferase RgtA/B/C/D-like" evidence="10">
    <location>
        <begin position="63"/>
        <end position="164"/>
    </location>
</feature>
<feature type="transmembrane region" description="Helical" evidence="9">
    <location>
        <begin position="420"/>
        <end position="441"/>
    </location>
</feature>
<dbReference type="RefSeq" id="WP_245395972.1">
    <property type="nucleotide sequence ID" value="NZ_BAAALX010000001.1"/>
</dbReference>
<evidence type="ECO:0000313" key="13">
    <source>
        <dbReference type="Proteomes" id="UP001500177"/>
    </source>
</evidence>
<dbReference type="EMBL" id="BAAALX010000001">
    <property type="protein sequence ID" value="GAA1508287.1"/>
    <property type="molecule type" value="Genomic_DNA"/>
</dbReference>
<dbReference type="InterPro" id="IPR056785">
    <property type="entry name" value="YkcA/B-like_C"/>
</dbReference>
<feature type="transmembrane region" description="Helical" evidence="9">
    <location>
        <begin position="147"/>
        <end position="166"/>
    </location>
</feature>
<organism evidence="12 13">
    <name type="scientific">Brevibacterium permense</name>
    <dbReference type="NCBI Taxonomy" id="234834"/>
    <lineage>
        <taxon>Bacteria</taxon>
        <taxon>Bacillati</taxon>
        <taxon>Actinomycetota</taxon>
        <taxon>Actinomycetes</taxon>
        <taxon>Micrococcales</taxon>
        <taxon>Brevibacteriaceae</taxon>
        <taxon>Brevibacterium</taxon>
    </lineage>
</organism>
<feature type="transmembrane region" description="Helical" evidence="9">
    <location>
        <begin position="501"/>
        <end position="523"/>
    </location>
</feature>
<evidence type="ECO:0000256" key="1">
    <source>
        <dbReference type="ARBA" id="ARBA00004651"/>
    </source>
</evidence>
<dbReference type="Pfam" id="PF13231">
    <property type="entry name" value="PMT_2"/>
    <property type="match status" value="1"/>
</dbReference>
<name>A0ABP4KUU8_9MICO</name>
<feature type="transmembrane region" description="Helical" evidence="9">
    <location>
        <begin position="390"/>
        <end position="408"/>
    </location>
</feature>
<keyword evidence="7 9" id="KW-0472">Membrane</keyword>
<evidence type="ECO:0000256" key="6">
    <source>
        <dbReference type="ARBA" id="ARBA00022989"/>
    </source>
</evidence>
<keyword evidence="2" id="KW-1003">Cell membrane</keyword>
<evidence type="ECO:0000256" key="2">
    <source>
        <dbReference type="ARBA" id="ARBA00022475"/>
    </source>
</evidence>
<protein>
    <submittedName>
        <fullName evidence="12">Glycosyltransferase family 39 protein</fullName>
    </submittedName>
</protein>
<evidence type="ECO:0000256" key="5">
    <source>
        <dbReference type="ARBA" id="ARBA00022692"/>
    </source>
</evidence>
<dbReference type="Proteomes" id="UP001500177">
    <property type="component" value="Unassembled WGS sequence"/>
</dbReference>
<evidence type="ECO:0000256" key="9">
    <source>
        <dbReference type="SAM" id="Phobius"/>
    </source>
</evidence>
<dbReference type="InterPro" id="IPR038731">
    <property type="entry name" value="RgtA/B/C-like"/>
</dbReference>
<feature type="domain" description="Putative mannosyltransferase YkcA/B-like C-terminal" evidence="11">
    <location>
        <begin position="607"/>
        <end position="701"/>
    </location>
</feature>
<evidence type="ECO:0000256" key="7">
    <source>
        <dbReference type="ARBA" id="ARBA00023136"/>
    </source>
</evidence>